<dbReference type="AlphaFoldDB" id="A0A645BV00"/>
<accession>A0A645BV00</accession>
<feature type="domain" description="DUF1980" evidence="3">
    <location>
        <begin position="135"/>
        <end position="262"/>
    </location>
</feature>
<evidence type="ECO:0008006" key="5">
    <source>
        <dbReference type="Google" id="ProtNLM"/>
    </source>
</evidence>
<name>A0A645BV00_9ZZZZ</name>
<dbReference type="PANTHER" id="PTHR40047">
    <property type="entry name" value="UPF0703 PROTEIN YCGQ"/>
    <property type="match status" value="1"/>
</dbReference>
<dbReference type="PANTHER" id="PTHR40047:SF1">
    <property type="entry name" value="UPF0703 PROTEIN YCGQ"/>
    <property type="match status" value="1"/>
</dbReference>
<dbReference type="InterPro" id="IPR048493">
    <property type="entry name" value="DUF1980_N"/>
</dbReference>
<keyword evidence="1" id="KW-0812">Transmembrane</keyword>
<reference evidence="4" key="1">
    <citation type="submission" date="2019-08" db="EMBL/GenBank/DDBJ databases">
        <authorList>
            <person name="Kucharzyk K."/>
            <person name="Murdoch R.W."/>
            <person name="Higgins S."/>
            <person name="Loffler F."/>
        </authorList>
    </citation>
    <scope>NUCLEOTIDE SEQUENCE</scope>
</reference>
<evidence type="ECO:0000259" key="2">
    <source>
        <dbReference type="Pfam" id="PF09323"/>
    </source>
</evidence>
<feature type="domain" description="DUF1980" evidence="2">
    <location>
        <begin position="12"/>
        <end position="64"/>
    </location>
</feature>
<feature type="transmembrane region" description="Helical" evidence="1">
    <location>
        <begin position="39"/>
        <end position="58"/>
    </location>
</feature>
<evidence type="ECO:0000259" key="3">
    <source>
        <dbReference type="Pfam" id="PF21537"/>
    </source>
</evidence>
<protein>
    <recommendedName>
        <fullName evidence="5">TIGR03943 family protein</fullName>
    </recommendedName>
</protein>
<dbReference type="Pfam" id="PF21537">
    <property type="entry name" value="DUF1980_C"/>
    <property type="match status" value="1"/>
</dbReference>
<feature type="transmembrane region" description="Helical" evidence="1">
    <location>
        <begin position="9"/>
        <end position="27"/>
    </location>
</feature>
<sequence length="264" mass="29940">MKKFNFEEFLIFIVLLGFSTLFYFLLFTGKINSFISPKMIKYIIFALVVFTILTFYQGNKIFIPKTVKPINKSFTILLLTIFIGFAAAEKGVNLSISNNKSVNLPSYVKGDKISSSPLEKNNKPTEDKLKETLFLTDGNNIVIEDNNFYKAVNDIGMNIEKYRGKKVILSGFVFKREDFKPDQFVVGRMSMACCAADAQVMGLMSKWAETPNLEKDTWVKVEGIIGSTEQKNVESEGTLILPLVEIVNIEKIETPENIYVYPQN</sequence>
<keyword evidence="1" id="KW-1133">Transmembrane helix</keyword>
<comment type="caution">
    <text evidence="4">The sequence shown here is derived from an EMBL/GenBank/DDBJ whole genome shotgun (WGS) entry which is preliminary data.</text>
</comment>
<dbReference type="NCBIfam" id="TIGR03943">
    <property type="entry name" value="TIGR03943 family putative permease subunit"/>
    <property type="match status" value="1"/>
</dbReference>
<dbReference type="EMBL" id="VSSQ01022632">
    <property type="protein sequence ID" value="MPM69075.1"/>
    <property type="molecule type" value="Genomic_DNA"/>
</dbReference>
<organism evidence="4">
    <name type="scientific">bioreactor metagenome</name>
    <dbReference type="NCBI Taxonomy" id="1076179"/>
    <lineage>
        <taxon>unclassified sequences</taxon>
        <taxon>metagenomes</taxon>
        <taxon>ecological metagenomes</taxon>
    </lineage>
</organism>
<keyword evidence="1" id="KW-0472">Membrane</keyword>
<dbReference type="InterPro" id="IPR048447">
    <property type="entry name" value="DUF1980_C"/>
</dbReference>
<gene>
    <name evidence="4" type="ORF">SDC9_116019</name>
</gene>
<dbReference type="InterPro" id="IPR052955">
    <property type="entry name" value="UPF0703_membrane_permease"/>
</dbReference>
<feature type="transmembrane region" description="Helical" evidence="1">
    <location>
        <begin position="70"/>
        <end position="88"/>
    </location>
</feature>
<dbReference type="InterPro" id="IPR015402">
    <property type="entry name" value="DUF1980"/>
</dbReference>
<evidence type="ECO:0000313" key="4">
    <source>
        <dbReference type="EMBL" id="MPM69075.1"/>
    </source>
</evidence>
<proteinExistence type="predicted"/>
<evidence type="ECO:0000256" key="1">
    <source>
        <dbReference type="SAM" id="Phobius"/>
    </source>
</evidence>
<dbReference type="Pfam" id="PF09323">
    <property type="entry name" value="DUF1980"/>
    <property type="match status" value="1"/>
</dbReference>